<keyword evidence="3" id="KW-1185">Reference proteome</keyword>
<name>A0A2P6PQ98_ROSCH</name>
<dbReference type="AlphaFoldDB" id="A0A2P6PQ98"/>
<dbReference type="Proteomes" id="UP000238479">
    <property type="component" value="Chromosome 6"/>
</dbReference>
<sequence>MSIGLFYRDDFRWRVSARRGMFRPGTGLLVKVVLLCSPRSHCQGQLEKRFAVFAGDDRVQSFLVEKTRIKWVAQIGFAWFGLLFLFLSAFGRSSGAFSGLGLLGF</sequence>
<comment type="caution">
    <text evidence="2">The sequence shown here is derived from an EMBL/GenBank/DDBJ whole genome shotgun (WGS) entry which is preliminary data.</text>
</comment>
<evidence type="ECO:0000256" key="1">
    <source>
        <dbReference type="SAM" id="Phobius"/>
    </source>
</evidence>
<accession>A0A2P6PQ98</accession>
<evidence type="ECO:0000313" key="3">
    <source>
        <dbReference type="Proteomes" id="UP000238479"/>
    </source>
</evidence>
<evidence type="ECO:0000313" key="2">
    <source>
        <dbReference type="EMBL" id="PRQ24094.1"/>
    </source>
</evidence>
<dbReference type="EMBL" id="PDCK01000044">
    <property type="protein sequence ID" value="PRQ24094.1"/>
    <property type="molecule type" value="Genomic_DNA"/>
</dbReference>
<reference evidence="2 3" key="1">
    <citation type="journal article" date="2018" name="Nat. Genet.">
        <title>The Rosa genome provides new insights in the design of modern roses.</title>
        <authorList>
            <person name="Bendahmane M."/>
        </authorList>
    </citation>
    <scope>NUCLEOTIDE SEQUENCE [LARGE SCALE GENOMIC DNA]</scope>
    <source>
        <strain evidence="3">cv. Old Blush</strain>
    </source>
</reference>
<keyword evidence="1" id="KW-0472">Membrane</keyword>
<gene>
    <name evidence="2" type="ORF">RchiOBHm_Chr6g0268581</name>
</gene>
<keyword evidence="1" id="KW-0812">Transmembrane</keyword>
<dbReference type="Gramene" id="PRQ24094">
    <property type="protein sequence ID" value="PRQ24094"/>
    <property type="gene ID" value="RchiOBHm_Chr6g0268581"/>
</dbReference>
<proteinExistence type="predicted"/>
<protein>
    <submittedName>
        <fullName evidence="2">Uncharacterized protein</fullName>
    </submittedName>
</protein>
<keyword evidence="1" id="KW-1133">Transmembrane helix</keyword>
<organism evidence="2 3">
    <name type="scientific">Rosa chinensis</name>
    <name type="common">China rose</name>
    <dbReference type="NCBI Taxonomy" id="74649"/>
    <lineage>
        <taxon>Eukaryota</taxon>
        <taxon>Viridiplantae</taxon>
        <taxon>Streptophyta</taxon>
        <taxon>Embryophyta</taxon>
        <taxon>Tracheophyta</taxon>
        <taxon>Spermatophyta</taxon>
        <taxon>Magnoliopsida</taxon>
        <taxon>eudicotyledons</taxon>
        <taxon>Gunneridae</taxon>
        <taxon>Pentapetalae</taxon>
        <taxon>rosids</taxon>
        <taxon>fabids</taxon>
        <taxon>Rosales</taxon>
        <taxon>Rosaceae</taxon>
        <taxon>Rosoideae</taxon>
        <taxon>Rosoideae incertae sedis</taxon>
        <taxon>Rosa</taxon>
    </lineage>
</organism>
<feature type="transmembrane region" description="Helical" evidence="1">
    <location>
        <begin position="71"/>
        <end position="90"/>
    </location>
</feature>